<accession>A0ABP6KIU6</accession>
<dbReference type="RefSeq" id="WP_344897138.1">
    <property type="nucleotide sequence ID" value="NZ_BAAAWD010000010.1"/>
</dbReference>
<name>A0ABP6KIU6_9ACTN</name>
<evidence type="ECO:0008006" key="4">
    <source>
        <dbReference type="Google" id="ProtNLM"/>
    </source>
</evidence>
<feature type="transmembrane region" description="Helical" evidence="1">
    <location>
        <begin position="64"/>
        <end position="83"/>
    </location>
</feature>
<keyword evidence="1" id="KW-0472">Membrane</keyword>
<protein>
    <recommendedName>
        <fullName evidence="4">DUF1772 domain-containing protein</fullName>
    </recommendedName>
</protein>
<comment type="caution">
    <text evidence="2">The sequence shown here is derived from an EMBL/GenBank/DDBJ whole genome shotgun (WGS) entry which is preliminary data.</text>
</comment>
<evidence type="ECO:0000313" key="2">
    <source>
        <dbReference type="EMBL" id="GAA3012497.1"/>
    </source>
</evidence>
<proteinExistence type="predicted"/>
<keyword evidence="1" id="KW-0812">Transmembrane</keyword>
<dbReference type="Proteomes" id="UP001499930">
    <property type="component" value="Unassembled WGS sequence"/>
</dbReference>
<gene>
    <name evidence="2" type="ORF">GCM10017559_39310</name>
</gene>
<keyword evidence="1" id="KW-1133">Transmembrane helix</keyword>
<reference evidence="3" key="1">
    <citation type="journal article" date="2019" name="Int. J. Syst. Evol. Microbiol.">
        <title>The Global Catalogue of Microorganisms (GCM) 10K type strain sequencing project: providing services to taxonomists for standard genome sequencing and annotation.</title>
        <authorList>
            <consortium name="The Broad Institute Genomics Platform"/>
            <consortium name="The Broad Institute Genome Sequencing Center for Infectious Disease"/>
            <person name="Wu L."/>
            <person name="Ma J."/>
        </authorList>
    </citation>
    <scope>NUCLEOTIDE SEQUENCE [LARGE SCALE GENOMIC DNA]</scope>
    <source>
        <strain evidence="3">JCM 3106</strain>
    </source>
</reference>
<evidence type="ECO:0000313" key="3">
    <source>
        <dbReference type="Proteomes" id="UP001499930"/>
    </source>
</evidence>
<feature type="transmembrane region" description="Helical" evidence="1">
    <location>
        <begin position="120"/>
        <end position="141"/>
    </location>
</feature>
<sequence>MTTVAIIVPFVWLGWLVLTDWVPLFPLNDLSPGNVRGRALAASVNYPFPLLIAAGIALHRSWSLVAATVLCCLIVAGHVRSWWLPYFGTASAAQREIYRRDHSRTLKVLPTEGRDVVIDVQHLVVGVLSLVMLATTLTATLGA</sequence>
<feature type="transmembrane region" description="Helical" evidence="1">
    <location>
        <begin position="35"/>
        <end position="57"/>
    </location>
</feature>
<keyword evidence="3" id="KW-1185">Reference proteome</keyword>
<dbReference type="EMBL" id="BAAAWD010000010">
    <property type="protein sequence ID" value="GAA3012497.1"/>
    <property type="molecule type" value="Genomic_DNA"/>
</dbReference>
<organism evidence="2 3">
    <name type="scientific">Streptosporangium longisporum</name>
    <dbReference type="NCBI Taxonomy" id="46187"/>
    <lineage>
        <taxon>Bacteria</taxon>
        <taxon>Bacillati</taxon>
        <taxon>Actinomycetota</taxon>
        <taxon>Actinomycetes</taxon>
        <taxon>Streptosporangiales</taxon>
        <taxon>Streptosporangiaceae</taxon>
        <taxon>Streptosporangium</taxon>
    </lineage>
</organism>
<evidence type="ECO:0000256" key="1">
    <source>
        <dbReference type="SAM" id="Phobius"/>
    </source>
</evidence>